<proteinExistence type="predicted"/>
<dbReference type="InterPro" id="IPR001279">
    <property type="entry name" value="Metallo-B-lactamas"/>
</dbReference>
<feature type="domain" description="Metallo-beta-lactamase" evidence="1">
    <location>
        <begin position="19"/>
        <end position="208"/>
    </location>
</feature>
<comment type="caution">
    <text evidence="2">The sequence shown here is derived from an EMBL/GenBank/DDBJ whole genome shotgun (WGS) entry which is preliminary data.</text>
</comment>
<keyword evidence="3" id="KW-1185">Reference proteome</keyword>
<sequence length="263" mass="28700">MKWLEIAPDVFVRRYAELDLSVGLVVGAESALVIDTRGDHQQGSELADAVRQVTALPWQVAITHGHFDHCFGTDAFLPAPVWAQERCPAYLAATADEQRGQWVAHYQREGHPEIAAALADSVPTTPDRLVPERADLDLGGRTVQLRHLGLGHTDHDLVIAVPDAGVVFAGDLVEQGAPPDFGDSHPEHWPSTVDALLALDPITVVPGHGGPVDHAFVRTQHAELTQLAVACREYRTGRASWDQAVRRSPFPADTTRDALRRVR</sequence>
<reference evidence="2 3" key="1">
    <citation type="submission" date="2020-08" db="EMBL/GenBank/DDBJ databases">
        <title>Sequencing the genomes of 1000 actinobacteria strains.</title>
        <authorList>
            <person name="Klenk H.-P."/>
        </authorList>
    </citation>
    <scope>NUCLEOTIDE SEQUENCE [LARGE SCALE GENOMIC DNA]</scope>
    <source>
        <strain evidence="2 3">DSM 45584</strain>
    </source>
</reference>
<dbReference type="Proteomes" id="UP000584374">
    <property type="component" value="Unassembled WGS sequence"/>
</dbReference>
<gene>
    <name evidence="2" type="ORF">BJ970_000613</name>
</gene>
<dbReference type="AlphaFoldDB" id="A0A840Q2Y8"/>
<name>A0A840Q2Y8_9PSEU</name>
<dbReference type="InterPro" id="IPR036866">
    <property type="entry name" value="RibonucZ/Hydroxyglut_hydro"/>
</dbReference>
<dbReference type="SUPFAM" id="SSF56281">
    <property type="entry name" value="Metallo-hydrolase/oxidoreductase"/>
    <property type="match status" value="1"/>
</dbReference>
<dbReference type="EMBL" id="JACHIW010000001">
    <property type="protein sequence ID" value="MBB5153079.1"/>
    <property type="molecule type" value="Genomic_DNA"/>
</dbReference>
<dbReference type="PANTHER" id="PTHR42951:SF4">
    <property type="entry name" value="ACYL-COENZYME A THIOESTERASE MBLAC2"/>
    <property type="match status" value="1"/>
</dbReference>
<organism evidence="2 3">
    <name type="scientific">Saccharopolyspora phatthalungensis</name>
    <dbReference type="NCBI Taxonomy" id="664693"/>
    <lineage>
        <taxon>Bacteria</taxon>
        <taxon>Bacillati</taxon>
        <taxon>Actinomycetota</taxon>
        <taxon>Actinomycetes</taxon>
        <taxon>Pseudonocardiales</taxon>
        <taxon>Pseudonocardiaceae</taxon>
        <taxon>Saccharopolyspora</taxon>
    </lineage>
</organism>
<accession>A0A840Q2Y8</accession>
<dbReference type="PANTHER" id="PTHR42951">
    <property type="entry name" value="METALLO-BETA-LACTAMASE DOMAIN-CONTAINING"/>
    <property type="match status" value="1"/>
</dbReference>
<evidence type="ECO:0000259" key="1">
    <source>
        <dbReference type="SMART" id="SM00849"/>
    </source>
</evidence>
<keyword evidence="2" id="KW-0378">Hydrolase</keyword>
<protein>
    <submittedName>
        <fullName evidence="2">Glyoxylase-like metal-dependent hydrolase (Beta-lactamase superfamily II)</fullName>
    </submittedName>
</protein>
<dbReference type="RefSeq" id="WP_184723381.1">
    <property type="nucleotide sequence ID" value="NZ_JACHIW010000001.1"/>
</dbReference>
<evidence type="ECO:0000313" key="3">
    <source>
        <dbReference type="Proteomes" id="UP000584374"/>
    </source>
</evidence>
<dbReference type="InterPro" id="IPR050855">
    <property type="entry name" value="NDM-1-like"/>
</dbReference>
<dbReference type="CDD" id="cd16282">
    <property type="entry name" value="metallo-hydrolase-like_MBL-fold"/>
    <property type="match status" value="1"/>
</dbReference>
<evidence type="ECO:0000313" key="2">
    <source>
        <dbReference type="EMBL" id="MBB5153079.1"/>
    </source>
</evidence>
<dbReference type="SMART" id="SM00849">
    <property type="entry name" value="Lactamase_B"/>
    <property type="match status" value="1"/>
</dbReference>
<dbReference type="GO" id="GO:0016787">
    <property type="term" value="F:hydrolase activity"/>
    <property type="evidence" value="ECO:0007669"/>
    <property type="project" value="UniProtKB-KW"/>
</dbReference>
<dbReference type="Gene3D" id="3.60.15.10">
    <property type="entry name" value="Ribonuclease Z/Hydroxyacylglutathione hydrolase-like"/>
    <property type="match status" value="1"/>
</dbReference>
<dbReference type="Pfam" id="PF00753">
    <property type="entry name" value="Lactamase_B"/>
    <property type="match status" value="1"/>
</dbReference>